<keyword evidence="3" id="KW-1185">Reference proteome</keyword>
<reference evidence="2 3" key="1">
    <citation type="submission" date="2018-05" db="EMBL/GenBank/DDBJ databases">
        <title>Pedobacter paludis sp. nov., isolated from wetland soil.</title>
        <authorList>
            <person name="Zhang Y."/>
            <person name="Wang G."/>
        </authorList>
    </citation>
    <scope>NUCLEOTIDE SEQUENCE [LARGE SCALE GENOMIC DNA]</scope>
    <source>
        <strain evidence="2 3">KCTC22721</strain>
    </source>
</reference>
<dbReference type="Proteomes" id="UP000245379">
    <property type="component" value="Unassembled WGS sequence"/>
</dbReference>
<organism evidence="2 3">
    <name type="scientific">Pedobacter yonginense</name>
    <dbReference type="NCBI Taxonomy" id="651869"/>
    <lineage>
        <taxon>Bacteria</taxon>
        <taxon>Pseudomonadati</taxon>
        <taxon>Bacteroidota</taxon>
        <taxon>Sphingobacteriia</taxon>
        <taxon>Sphingobacteriales</taxon>
        <taxon>Sphingobacteriaceae</taxon>
        <taxon>Pedobacter</taxon>
    </lineage>
</organism>
<evidence type="ECO:0000313" key="3">
    <source>
        <dbReference type="Proteomes" id="UP000245379"/>
    </source>
</evidence>
<keyword evidence="1" id="KW-1133">Transmembrane helix</keyword>
<dbReference type="AlphaFoldDB" id="A0A317EQU9"/>
<feature type="transmembrane region" description="Helical" evidence="1">
    <location>
        <begin position="28"/>
        <end position="49"/>
    </location>
</feature>
<keyword evidence="1" id="KW-0812">Transmembrane</keyword>
<name>A0A317EQU9_9SPHI</name>
<proteinExistence type="predicted"/>
<sequence>MYNFHQIFGVDNPVKLLIVLLFANNGKIIFEGLLSVLNWIVLFGVEVIMKTVEFVKDQNF</sequence>
<evidence type="ECO:0000256" key="1">
    <source>
        <dbReference type="SAM" id="Phobius"/>
    </source>
</evidence>
<comment type="caution">
    <text evidence="2">The sequence shown here is derived from an EMBL/GenBank/DDBJ whole genome shotgun (WGS) entry which is preliminary data.</text>
</comment>
<protein>
    <submittedName>
        <fullName evidence="2">Uncharacterized protein</fullName>
    </submittedName>
</protein>
<evidence type="ECO:0000313" key="2">
    <source>
        <dbReference type="EMBL" id="PWS28517.1"/>
    </source>
</evidence>
<gene>
    <name evidence="2" type="ORF">DHW03_01265</name>
</gene>
<accession>A0A317EQU9</accession>
<keyword evidence="1" id="KW-0472">Membrane</keyword>
<dbReference type="EMBL" id="QGNZ01000001">
    <property type="protein sequence ID" value="PWS28517.1"/>
    <property type="molecule type" value="Genomic_DNA"/>
</dbReference>